<dbReference type="EMBL" id="CAJPDR010000367">
    <property type="protein sequence ID" value="CAF9933979.1"/>
    <property type="molecule type" value="Genomic_DNA"/>
</dbReference>
<accession>A0A8H3FZV2</accession>
<gene>
    <name evidence="1" type="ORF">ALECFALPRED_005799</name>
</gene>
<name>A0A8H3FZV2_9LECA</name>
<dbReference type="Proteomes" id="UP000664203">
    <property type="component" value="Unassembled WGS sequence"/>
</dbReference>
<dbReference type="AlphaFoldDB" id="A0A8H3FZV2"/>
<evidence type="ECO:0000313" key="2">
    <source>
        <dbReference type="Proteomes" id="UP000664203"/>
    </source>
</evidence>
<feature type="non-terminal residue" evidence="1">
    <location>
        <position position="1"/>
    </location>
</feature>
<reference evidence="1" key="1">
    <citation type="submission" date="2021-03" db="EMBL/GenBank/DDBJ databases">
        <authorList>
            <person name="Tagirdzhanova G."/>
        </authorList>
    </citation>
    <scope>NUCLEOTIDE SEQUENCE</scope>
</reference>
<sequence>AEYLNSYRGFNDTGDDGALHNTSRRIQSGAMTDMDRIEWAYRALDYRMTQISTADTYF</sequence>
<evidence type="ECO:0000313" key="1">
    <source>
        <dbReference type="EMBL" id="CAF9933979.1"/>
    </source>
</evidence>
<organism evidence="1 2">
    <name type="scientific">Alectoria fallacina</name>
    <dbReference type="NCBI Taxonomy" id="1903189"/>
    <lineage>
        <taxon>Eukaryota</taxon>
        <taxon>Fungi</taxon>
        <taxon>Dikarya</taxon>
        <taxon>Ascomycota</taxon>
        <taxon>Pezizomycotina</taxon>
        <taxon>Lecanoromycetes</taxon>
        <taxon>OSLEUM clade</taxon>
        <taxon>Lecanoromycetidae</taxon>
        <taxon>Lecanorales</taxon>
        <taxon>Lecanorineae</taxon>
        <taxon>Parmeliaceae</taxon>
        <taxon>Alectoria</taxon>
    </lineage>
</organism>
<comment type="caution">
    <text evidence="1">The sequence shown here is derived from an EMBL/GenBank/DDBJ whole genome shotgun (WGS) entry which is preliminary data.</text>
</comment>
<proteinExistence type="predicted"/>
<keyword evidence="2" id="KW-1185">Reference proteome</keyword>
<protein>
    <submittedName>
        <fullName evidence="1">Uncharacterized protein</fullName>
    </submittedName>
</protein>
<dbReference type="OrthoDB" id="5427107at2759"/>